<reference evidence="2 3" key="1">
    <citation type="submission" date="2019-03" db="EMBL/GenBank/DDBJ databases">
        <authorList>
            <person name="Zhang S."/>
        </authorList>
    </citation>
    <scope>NUCLEOTIDE SEQUENCE [LARGE SCALE GENOMIC DNA]</scope>
    <source>
        <strain evidence="2 3">S4J41</strain>
    </source>
</reference>
<keyword evidence="1" id="KW-0472">Membrane</keyword>
<dbReference type="SUPFAM" id="SSF82714">
    <property type="entry name" value="Multidrug efflux transporter AcrB TolC docking domain, DN and DC subdomains"/>
    <property type="match status" value="2"/>
</dbReference>
<dbReference type="Gene3D" id="1.20.1640.10">
    <property type="entry name" value="Multidrug efflux transporter AcrB transmembrane domain"/>
    <property type="match status" value="5"/>
</dbReference>
<dbReference type="GO" id="GO:0042910">
    <property type="term" value="F:xenobiotic transmembrane transporter activity"/>
    <property type="evidence" value="ECO:0007669"/>
    <property type="project" value="TreeGrafter"/>
</dbReference>
<dbReference type="SUPFAM" id="SSF82866">
    <property type="entry name" value="Multidrug efflux transporter AcrB transmembrane domain"/>
    <property type="match status" value="2"/>
</dbReference>
<feature type="transmembrane region" description="Helical" evidence="1">
    <location>
        <begin position="552"/>
        <end position="573"/>
    </location>
</feature>
<feature type="transmembrane region" description="Helical" evidence="1">
    <location>
        <begin position="464"/>
        <end position="489"/>
    </location>
</feature>
<evidence type="ECO:0000313" key="2">
    <source>
        <dbReference type="EMBL" id="TDE40822.1"/>
    </source>
</evidence>
<comment type="caution">
    <text evidence="2">The sequence shown here is derived from an EMBL/GenBank/DDBJ whole genome shotgun (WGS) entry which is preliminary data.</text>
</comment>
<feature type="transmembrane region" description="Helical" evidence="1">
    <location>
        <begin position="1033"/>
        <end position="1053"/>
    </location>
</feature>
<dbReference type="Gene3D" id="3.30.70.1430">
    <property type="entry name" value="Multidrug efflux transporter AcrB pore domain"/>
    <property type="match status" value="2"/>
</dbReference>
<dbReference type="InterPro" id="IPR027463">
    <property type="entry name" value="AcrB_DN_DC_subdom"/>
</dbReference>
<feature type="transmembrane region" description="Helical" evidence="1">
    <location>
        <begin position="387"/>
        <end position="411"/>
    </location>
</feature>
<keyword evidence="1" id="KW-0812">Transmembrane</keyword>
<dbReference type="OrthoDB" id="9798415at2"/>
<feature type="transmembrane region" description="Helical" evidence="1">
    <location>
        <begin position="593"/>
        <end position="624"/>
    </location>
</feature>
<keyword evidence="1" id="KW-1133">Transmembrane helix</keyword>
<dbReference type="AlphaFoldDB" id="A0A4R5F0N5"/>
<proteinExistence type="predicted"/>
<dbReference type="Gene3D" id="3.30.2090.10">
    <property type="entry name" value="Multidrug efflux transporter AcrB TolC docking domain, DN and DC subdomains"/>
    <property type="match status" value="2"/>
</dbReference>
<name>A0A4R5F0N5_9RHOB</name>
<feature type="transmembrane region" description="Helical" evidence="1">
    <location>
        <begin position="432"/>
        <end position="452"/>
    </location>
</feature>
<feature type="transmembrane region" description="Helical" evidence="1">
    <location>
        <begin position="1086"/>
        <end position="1108"/>
    </location>
</feature>
<keyword evidence="3" id="KW-1185">Reference proteome</keyword>
<dbReference type="PANTHER" id="PTHR32063">
    <property type="match status" value="1"/>
</dbReference>
<organism evidence="2 3">
    <name type="scientific">Antarcticimicrobium sediminis</name>
    <dbReference type="NCBI Taxonomy" id="2546227"/>
    <lineage>
        <taxon>Bacteria</taxon>
        <taxon>Pseudomonadati</taxon>
        <taxon>Pseudomonadota</taxon>
        <taxon>Alphaproteobacteria</taxon>
        <taxon>Rhodobacterales</taxon>
        <taxon>Paracoccaceae</taxon>
        <taxon>Antarcticimicrobium</taxon>
    </lineage>
</organism>
<dbReference type="PRINTS" id="PR00702">
    <property type="entry name" value="ACRIFLAVINRP"/>
</dbReference>
<dbReference type="Gene3D" id="3.30.70.1320">
    <property type="entry name" value="Multidrug efflux transporter AcrB pore domain like"/>
    <property type="match status" value="1"/>
</dbReference>
<dbReference type="GO" id="GO:0005886">
    <property type="term" value="C:plasma membrane"/>
    <property type="evidence" value="ECO:0007669"/>
    <property type="project" value="TreeGrafter"/>
</dbReference>
<dbReference type="RefSeq" id="WP_132826812.1">
    <property type="nucleotide sequence ID" value="NZ_SMFP01000001.1"/>
</dbReference>
<protein>
    <submittedName>
        <fullName evidence="2">Efflux RND transporter permease subunit</fullName>
    </submittedName>
</protein>
<feature type="transmembrane region" description="Helical" evidence="1">
    <location>
        <begin position="360"/>
        <end position="381"/>
    </location>
</feature>
<accession>A0A4R5F0N5</accession>
<feature type="transmembrane region" description="Helical" evidence="1">
    <location>
        <begin position="1135"/>
        <end position="1155"/>
    </location>
</feature>
<dbReference type="Proteomes" id="UP000294662">
    <property type="component" value="Unassembled WGS sequence"/>
</dbReference>
<feature type="transmembrane region" description="Helical" evidence="1">
    <location>
        <begin position="1175"/>
        <end position="1204"/>
    </location>
</feature>
<dbReference type="SUPFAM" id="SSF82693">
    <property type="entry name" value="Multidrug efflux transporter AcrB pore domain, PN1, PN2, PC1 and PC2 subdomains"/>
    <property type="match status" value="3"/>
</dbReference>
<evidence type="ECO:0000313" key="3">
    <source>
        <dbReference type="Proteomes" id="UP000294662"/>
    </source>
</evidence>
<dbReference type="Gene3D" id="3.30.70.1440">
    <property type="entry name" value="Multidrug efflux transporter AcrB pore domain"/>
    <property type="match status" value="2"/>
</dbReference>
<dbReference type="PANTHER" id="PTHR32063:SF0">
    <property type="entry name" value="SWARMING MOTILITY PROTEIN SWRC"/>
    <property type="match status" value="1"/>
</dbReference>
<feature type="transmembrane region" description="Helical" evidence="1">
    <location>
        <begin position="510"/>
        <end position="532"/>
    </location>
</feature>
<feature type="transmembrane region" description="Helical" evidence="1">
    <location>
        <begin position="12"/>
        <end position="30"/>
    </location>
</feature>
<dbReference type="InterPro" id="IPR001036">
    <property type="entry name" value="Acrflvin-R"/>
</dbReference>
<feature type="transmembrane region" description="Helical" evidence="1">
    <location>
        <begin position="1060"/>
        <end position="1080"/>
    </location>
</feature>
<evidence type="ECO:0000256" key="1">
    <source>
        <dbReference type="SAM" id="Phobius"/>
    </source>
</evidence>
<sequence>MTGIVDWAAARARMVMAFIVISILVGGYAYTTLPKEGEPDIEIPALFVAVQFPGISAEDSETLLVKPMETELADLDGLDKMTATAAEGYAGVALEFEFGWDKTAITADVRDAMNAAQANFPDGAEQYTLTEINFSEFPIVIVNLTGAVPERTMARVAKQLQDDLEALDPVLEAGIAGNRDEMLEVIIDPLRLESYNVTAAELINVVRNNNQLIAAGEVETDQGTFSVKIPASFDSPQDVYALPVKTNGDRVVTLGELAQINYTFEDRKGTARFNGENTVALQVVKRKGYNLIDTVEQVQQTLARARAKWPPELQAAVKLGTSNDQSRVVGSMVSQLEGSVLTAIALVMIVVLASLGSRAALLVGFSIPTSFLLCFALLAALEVTISNIVMFGLILAVGMLVDGAIVVVEYADKRIRDGVGPMHAYVEASKRMFWPIVSSTATTLCAFLPMLFWPGVSGEFMGMLPVTLIFVLSASLVVALVYLPVMGGVTGRISRLFSTISDRLRARLPWVLRAALVPLALYSMFLGAMQVLNPTYLLPDVMATGIPPTFGSLLGAGLFLLAAFAASVTLSAARIERPARRVKAQNRHTLFGWVIYAIAGNPIMPIVAIGAVFGAVFYVSFILFPANSRGVEFFVASEPEQATVYVRARGNVSLTETDEMVRQAEQVVMRHPAVINVFSFAGDGGLNQNTGGAQLPPDTVGQIQFEIIPWEDRPTVTESWGDGRFTRHVTAPDFNGDYVLAQLTAALNRLPGFATEVVPLGRGPASSKPVHLRLKGDDKDRLAATVLQARKVFEQTPGLIKIEDSLPLPGIDWQIDVDVEKAGRFGADVATVGAMVQLVTRGILLDTMRVDSSDDEIEIRVRLPRKDRVLSTLDTLKVRTGDGLVPLSNFVTREPVAKLASISRVNQQRYFDVKADVQSGLSKIIQDDPETGAEQTLATAYSLERRINIGGTVIENAKGERFMLAALNGTQSEGQSIAALKQAISDGTARFAPINANERIETLTAWLETDPFPADITWEWTGDQEEQAESQAFLSKAFLAALGLMFIILLAQFNSFYNSVLVLLAVVLSTTGVLIGMMVMQQPFSIIMTGTGIVALAGIVVNNNIVLIDTYQDYSRYMPPIEAIVRTAESRIRPVLLTTITTMAGLTPMMFGLSLDFIGGGYSIDSPTALWWKQLATAVVFGLGIATVLTLVVTPSFLALRVWITTYSNWSGRMLARLTSGRSSRIARDMRLNRSARKLKTREIQWDDGSPDSAPNGTPDSAARLKAARLKAAE</sequence>
<dbReference type="Pfam" id="PF00873">
    <property type="entry name" value="ACR_tran"/>
    <property type="match status" value="3"/>
</dbReference>
<gene>
    <name evidence="2" type="ORF">E1B25_00965</name>
</gene>
<dbReference type="EMBL" id="SMFP01000001">
    <property type="protein sequence ID" value="TDE40822.1"/>
    <property type="molecule type" value="Genomic_DNA"/>
</dbReference>
<feature type="transmembrane region" description="Helical" evidence="1">
    <location>
        <begin position="332"/>
        <end position="353"/>
    </location>
</feature>